<dbReference type="NCBIfam" id="TIGR01234">
    <property type="entry name" value="L-ribulokinase"/>
    <property type="match status" value="1"/>
</dbReference>
<dbReference type="InterPro" id="IPR005929">
    <property type="entry name" value="Ribulokinase"/>
</dbReference>
<dbReference type="NCBIfam" id="NF003154">
    <property type="entry name" value="PRK04123.1"/>
    <property type="match status" value="1"/>
</dbReference>
<evidence type="ECO:0000256" key="8">
    <source>
        <dbReference type="NCBIfam" id="TIGR01234"/>
    </source>
</evidence>
<dbReference type="GO" id="GO:0008741">
    <property type="term" value="F:ribulokinase activity"/>
    <property type="evidence" value="ECO:0007669"/>
    <property type="project" value="UniProtKB-EC"/>
</dbReference>
<dbReference type="Gene3D" id="3.30.420.40">
    <property type="match status" value="2"/>
</dbReference>
<accession>A0ABW0K763</accession>
<evidence type="ECO:0000259" key="11">
    <source>
        <dbReference type="Pfam" id="PF02782"/>
    </source>
</evidence>
<evidence type="ECO:0000256" key="4">
    <source>
        <dbReference type="ARBA" id="ARBA00022840"/>
    </source>
</evidence>
<evidence type="ECO:0000256" key="3">
    <source>
        <dbReference type="ARBA" id="ARBA00022777"/>
    </source>
</evidence>
<keyword evidence="6 7" id="KW-0119">Carbohydrate metabolism</keyword>
<dbReference type="EMBL" id="JBHSMJ010000010">
    <property type="protein sequence ID" value="MFC5448706.1"/>
    <property type="molecule type" value="Genomic_DNA"/>
</dbReference>
<name>A0ABW0K763_9BACL</name>
<dbReference type="HAMAP" id="MF_00520">
    <property type="entry name" value="Ribulokinase"/>
    <property type="match status" value="1"/>
</dbReference>
<dbReference type="Pfam" id="PF00370">
    <property type="entry name" value="FGGY_N"/>
    <property type="match status" value="1"/>
</dbReference>
<dbReference type="InterPro" id="IPR018485">
    <property type="entry name" value="FGGY_C"/>
</dbReference>
<evidence type="ECO:0000256" key="7">
    <source>
        <dbReference type="HAMAP-Rule" id="MF_00520"/>
    </source>
</evidence>
<keyword evidence="5 7" id="KW-0054">Arabinose catabolism</keyword>
<comment type="similarity">
    <text evidence="7 9">Belongs to the ribulokinase family.</text>
</comment>
<dbReference type="PANTHER" id="PTHR43435">
    <property type="entry name" value="RIBULOKINASE"/>
    <property type="match status" value="1"/>
</dbReference>
<evidence type="ECO:0000256" key="2">
    <source>
        <dbReference type="ARBA" id="ARBA00022741"/>
    </source>
</evidence>
<comment type="catalytic activity">
    <reaction evidence="7">
        <text>D-ribulose + ATP = D-ribulose 5-phosphate + ADP + H(+)</text>
        <dbReference type="Rhea" id="RHEA:17601"/>
        <dbReference type="ChEBI" id="CHEBI:15378"/>
        <dbReference type="ChEBI" id="CHEBI:17173"/>
        <dbReference type="ChEBI" id="CHEBI:30616"/>
        <dbReference type="ChEBI" id="CHEBI:58121"/>
        <dbReference type="ChEBI" id="CHEBI:456216"/>
        <dbReference type="EC" id="2.7.1.16"/>
    </reaction>
</comment>
<dbReference type="InterPro" id="IPR018484">
    <property type="entry name" value="FGGY_N"/>
</dbReference>
<dbReference type="InterPro" id="IPR043129">
    <property type="entry name" value="ATPase_NBD"/>
</dbReference>
<dbReference type="Proteomes" id="UP001596044">
    <property type="component" value="Unassembled WGS sequence"/>
</dbReference>
<keyword evidence="13" id="KW-1185">Reference proteome</keyword>
<evidence type="ECO:0000256" key="1">
    <source>
        <dbReference type="ARBA" id="ARBA00022679"/>
    </source>
</evidence>
<proteinExistence type="inferred from homology"/>
<keyword evidence="4 7" id="KW-0067">ATP-binding</keyword>
<dbReference type="InterPro" id="IPR000577">
    <property type="entry name" value="Carb_kinase_FGGY"/>
</dbReference>
<sequence>MSATKRLFTIGIDFGTQSGRAVLVDIHNGCEEAVHVTPYRHGVIDEVLPGSGVKLKPDWALQHPQDYLEVLRTSVPAVIAASGIEASQVIGIGIDFTACTMLPVDAGFEPLCLKDAWKERPHAWLKLWKHHAAQGEATAINELAAELGEGWLQRYGGKLSSEWMLAKSLQILKEDPEVYAEADLFVEAADWVVAQLTGELKRNSCTAGYKSNWHKSEGYPSSEFLGQLHPGLADLYETKLRGDVYPLGSKAGSLQPEMAAQMNLPPGIAVAVGNIDAHAAVPAVGVVTPGKMVMVMGTSTCHMLLAEEERLVEGICGVVEDGIIPGLFGYEAGQSAVGDIFAWFVEENVPAYVQAEAQEQGLSVHEWLEVKAAQQQPGDHGLLALDWHNGNRSTLMDANLTGMMLGMTLSTKPEDMYRALLEATAFGTRTIVEAFRKGGLDVSELYACGGLPQRNKLLMQIYADVNNMEIMLSDTDLTPAIGAAMFAAVVAGPGAGGYATLAEAATHMARVKEETVKPIPAHVEVYDQLYAEYKRLHDLFGKDAGSAMKRVRELRRV</sequence>
<keyword evidence="2 7" id="KW-0547">Nucleotide-binding</keyword>
<evidence type="ECO:0000256" key="6">
    <source>
        <dbReference type="ARBA" id="ARBA00023277"/>
    </source>
</evidence>
<evidence type="ECO:0000259" key="10">
    <source>
        <dbReference type="Pfam" id="PF00370"/>
    </source>
</evidence>
<dbReference type="SUPFAM" id="SSF53067">
    <property type="entry name" value="Actin-like ATPase domain"/>
    <property type="match status" value="2"/>
</dbReference>
<dbReference type="EC" id="2.7.1.16" evidence="7 8"/>
<evidence type="ECO:0000256" key="9">
    <source>
        <dbReference type="RuleBase" id="RU003455"/>
    </source>
</evidence>
<comment type="caution">
    <text evidence="12">The sequence shown here is derived from an EMBL/GenBank/DDBJ whole genome shotgun (WGS) entry which is preliminary data.</text>
</comment>
<comment type="pathway">
    <text evidence="7 9">Carbohydrate degradation; L-arabinose degradation via L-ribulose; D-xylulose 5-phosphate from L-arabinose (bacterial route): step 2/3.</text>
</comment>
<organism evidence="12 13">
    <name type="scientific">Paenibacillus aestuarii</name>
    <dbReference type="NCBI Taxonomy" id="516965"/>
    <lineage>
        <taxon>Bacteria</taxon>
        <taxon>Bacillati</taxon>
        <taxon>Bacillota</taxon>
        <taxon>Bacilli</taxon>
        <taxon>Bacillales</taxon>
        <taxon>Paenibacillaceae</taxon>
        <taxon>Paenibacillus</taxon>
    </lineage>
</organism>
<dbReference type="Pfam" id="PF02782">
    <property type="entry name" value="FGGY_C"/>
    <property type="match status" value="1"/>
</dbReference>
<dbReference type="PANTHER" id="PTHR43435:SF4">
    <property type="entry name" value="FGGY CARBOHYDRATE KINASE DOMAIN-CONTAINING PROTEIN"/>
    <property type="match status" value="1"/>
</dbReference>
<keyword evidence="1 7" id="KW-0808">Transferase</keyword>
<evidence type="ECO:0000313" key="13">
    <source>
        <dbReference type="Proteomes" id="UP001596044"/>
    </source>
</evidence>
<feature type="domain" description="Carbohydrate kinase FGGY N-terminal" evidence="10">
    <location>
        <begin position="9"/>
        <end position="280"/>
    </location>
</feature>
<keyword evidence="3 7" id="KW-0418">Kinase</keyword>
<dbReference type="RefSeq" id="WP_270880847.1">
    <property type="nucleotide sequence ID" value="NZ_JAQFVF010000039.1"/>
</dbReference>
<reference evidence="13" key="1">
    <citation type="journal article" date="2019" name="Int. J. Syst. Evol. Microbiol.">
        <title>The Global Catalogue of Microorganisms (GCM) 10K type strain sequencing project: providing services to taxonomists for standard genome sequencing and annotation.</title>
        <authorList>
            <consortium name="The Broad Institute Genomics Platform"/>
            <consortium name="The Broad Institute Genome Sequencing Center for Infectious Disease"/>
            <person name="Wu L."/>
            <person name="Ma J."/>
        </authorList>
    </citation>
    <scope>NUCLEOTIDE SEQUENCE [LARGE SCALE GENOMIC DNA]</scope>
    <source>
        <strain evidence="13">KACC 11904</strain>
    </source>
</reference>
<evidence type="ECO:0000313" key="12">
    <source>
        <dbReference type="EMBL" id="MFC5448706.1"/>
    </source>
</evidence>
<dbReference type="InterPro" id="IPR018483">
    <property type="entry name" value="Carb_kinase_FGGY_CS"/>
</dbReference>
<dbReference type="PIRSF" id="PIRSF000538">
    <property type="entry name" value="GlpK"/>
    <property type="match status" value="1"/>
</dbReference>
<dbReference type="PROSITE" id="PS00445">
    <property type="entry name" value="FGGY_KINASES_2"/>
    <property type="match status" value="1"/>
</dbReference>
<dbReference type="CDD" id="cd07781">
    <property type="entry name" value="ASKHA_NBD_FGGY_L-RBK"/>
    <property type="match status" value="1"/>
</dbReference>
<protein>
    <recommendedName>
        <fullName evidence="7 8">Ribulokinase</fullName>
        <ecNumber evidence="7 8">2.7.1.16</ecNumber>
    </recommendedName>
</protein>
<evidence type="ECO:0000256" key="5">
    <source>
        <dbReference type="ARBA" id="ARBA00022935"/>
    </source>
</evidence>
<feature type="domain" description="Carbohydrate kinase FGGY C-terminal" evidence="11">
    <location>
        <begin position="293"/>
        <end position="489"/>
    </location>
</feature>
<comment type="catalytic activity">
    <reaction evidence="7 9">
        <text>L-ribulose + ATP = L-ribulose 5-phosphate + ADP + H(+)</text>
        <dbReference type="Rhea" id="RHEA:22072"/>
        <dbReference type="ChEBI" id="CHEBI:15378"/>
        <dbReference type="ChEBI" id="CHEBI:16880"/>
        <dbReference type="ChEBI" id="CHEBI:30616"/>
        <dbReference type="ChEBI" id="CHEBI:58226"/>
        <dbReference type="ChEBI" id="CHEBI:456216"/>
        <dbReference type="EC" id="2.7.1.16"/>
    </reaction>
</comment>
<gene>
    <name evidence="7" type="primary">araB</name>
    <name evidence="12" type="ORF">ACFPOG_10560</name>
</gene>